<evidence type="ECO:0000256" key="1">
    <source>
        <dbReference type="RuleBase" id="RU000363"/>
    </source>
</evidence>
<dbReference type="PRINTS" id="PR00080">
    <property type="entry name" value="SDRFAMILY"/>
</dbReference>
<dbReference type="PANTHER" id="PTHR43976">
    <property type="entry name" value="SHORT CHAIN DEHYDROGENASE"/>
    <property type="match status" value="1"/>
</dbReference>
<dbReference type="SUPFAM" id="SSF51735">
    <property type="entry name" value="NAD(P)-binding Rossmann-fold domains"/>
    <property type="match status" value="1"/>
</dbReference>
<dbReference type="InterPro" id="IPR002347">
    <property type="entry name" value="SDR_fam"/>
</dbReference>
<reference evidence="2 3" key="1">
    <citation type="submission" date="2017-08" db="EMBL/GenBank/DDBJ databases">
        <authorList>
            <person name="de Groot N.N."/>
        </authorList>
    </citation>
    <scope>NUCLEOTIDE SEQUENCE [LARGE SCALE GENOMIC DNA]</scope>
    <source>
        <strain evidence="2 3">USBA 352</strain>
    </source>
</reference>
<name>A0A285T5V4_9HYPH</name>
<dbReference type="OrthoDB" id="9792355at2"/>
<sequence length="237" mass="25346">MLNPEGRVVMVSGASRGIGLAIVRKLLDKGYSVSAGARNPDALAALLSDAPGDRFMCARYEAGDRASHADWLAATLARFGRLDGLVNNAGTSNTFSIESGEEEELDALWTINVKGPLFLTRACLPHLKAAGSGRVINVASLSGKRVRNENIAYNMTKHAVMALTHGTRRIGWEHGVRATAVCPSFVATDLTDGVTKISREEMIHPDDFAEITALALALPNTAAMAEMLVNCRLEDTL</sequence>
<dbReference type="InterPro" id="IPR051911">
    <property type="entry name" value="SDR_oxidoreductase"/>
</dbReference>
<dbReference type="AlphaFoldDB" id="A0A285T5V4"/>
<dbReference type="STRING" id="538381.GCA_001696535_02860"/>
<organism evidence="2 3">
    <name type="scientific">Stappia indica</name>
    <dbReference type="NCBI Taxonomy" id="538381"/>
    <lineage>
        <taxon>Bacteria</taxon>
        <taxon>Pseudomonadati</taxon>
        <taxon>Pseudomonadota</taxon>
        <taxon>Alphaproteobacteria</taxon>
        <taxon>Hyphomicrobiales</taxon>
        <taxon>Stappiaceae</taxon>
        <taxon>Stappia</taxon>
    </lineage>
</organism>
<dbReference type="PANTHER" id="PTHR43976:SF20">
    <property type="entry name" value="AGROPINE SYNTHESIS REDUCTASE"/>
    <property type="match status" value="1"/>
</dbReference>
<dbReference type="Gene3D" id="3.40.50.720">
    <property type="entry name" value="NAD(P)-binding Rossmann-like Domain"/>
    <property type="match status" value="1"/>
</dbReference>
<protein>
    <submittedName>
        <fullName evidence="2">NADP-dependent 3-hydroxy acid dehydrogenase YdfG</fullName>
    </submittedName>
</protein>
<comment type="similarity">
    <text evidence="1">Belongs to the short-chain dehydrogenases/reductases (SDR) family.</text>
</comment>
<dbReference type="RefSeq" id="WP_097175455.1">
    <property type="nucleotide sequence ID" value="NZ_OBML01000008.1"/>
</dbReference>
<dbReference type="PROSITE" id="PS00061">
    <property type="entry name" value="ADH_SHORT"/>
    <property type="match status" value="1"/>
</dbReference>
<dbReference type="InterPro" id="IPR020904">
    <property type="entry name" value="Sc_DH/Rdtase_CS"/>
</dbReference>
<proteinExistence type="inferred from homology"/>
<dbReference type="InterPro" id="IPR036291">
    <property type="entry name" value="NAD(P)-bd_dom_sf"/>
</dbReference>
<dbReference type="EMBL" id="OBML01000008">
    <property type="protein sequence ID" value="SOC14849.1"/>
    <property type="molecule type" value="Genomic_DNA"/>
</dbReference>
<dbReference type="Pfam" id="PF00106">
    <property type="entry name" value="adh_short"/>
    <property type="match status" value="1"/>
</dbReference>
<dbReference type="Proteomes" id="UP000219331">
    <property type="component" value="Unassembled WGS sequence"/>
</dbReference>
<gene>
    <name evidence="2" type="ORF">SAMN05421512_10816</name>
</gene>
<dbReference type="PRINTS" id="PR00081">
    <property type="entry name" value="GDHRDH"/>
</dbReference>
<evidence type="ECO:0000313" key="3">
    <source>
        <dbReference type="Proteomes" id="UP000219331"/>
    </source>
</evidence>
<accession>A0A285T5V4</accession>
<keyword evidence="3" id="KW-1185">Reference proteome</keyword>
<evidence type="ECO:0000313" key="2">
    <source>
        <dbReference type="EMBL" id="SOC14849.1"/>
    </source>
</evidence>